<evidence type="ECO:0000256" key="3">
    <source>
        <dbReference type="ARBA" id="ARBA00022679"/>
    </source>
</evidence>
<evidence type="ECO:0000256" key="1">
    <source>
        <dbReference type="ARBA" id="ARBA00010699"/>
    </source>
</evidence>
<evidence type="ECO:0000256" key="2">
    <source>
        <dbReference type="ARBA" id="ARBA00012261"/>
    </source>
</evidence>
<dbReference type="Gene3D" id="3.40.50.12230">
    <property type="match status" value="1"/>
</dbReference>
<dbReference type="AlphaFoldDB" id="A0A1X9SNY7"/>
<dbReference type="InterPro" id="IPR011034">
    <property type="entry name" value="Formyl_transferase-like_C_sf"/>
</dbReference>
<comment type="similarity">
    <text evidence="1 5">Belongs to the Fmt family.</text>
</comment>
<keyword evidence="4 5" id="KW-0648">Protein biosynthesis</keyword>
<dbReference type="GO" id="GO:0004479">
    <property type="term" value="F:methionyl-tRNA formyltransferase activity"/>
    <property type="evidence" value="ECO:0007669"/>
    <property type="project" value="UniProtKB-UniRule"/>
</dbReference>
<dbReference type="HAMAP" id="MF_00182">
    <property type="entry name" value="Formyl_trans"/>
    <property type="match status" value="1"/>
</dbReference>
<dbReference type="EMBL" id="CP015578">
    <property type="protein sequence ID" value="ARQ97952.1"/>
    <property type="molecule type" value="Genomic_DNA"/>
</dbReference>
<evidence type="ECO:0000259" key="7">
    <source>
        <dbReference type="Pfam" id="PF02911"/>
    </source>
</evidence>
<evidence type="ECO:0000259" key="6">
    <source>
        <dbReference type="Pfam" id="PF00551"/>
    </source>
</evidence>
<evidence type="ECO:0000313" key="9">
    <source>
        <dbReference type="Proteomes" id="UP000202031"/>
    </source>
</evidence>
<reference evidence="9" key="1">
    <citation type="journal article" date="2017" name="Genome Biol. Evol.">
        <title>Comparative Genomic Analysis Identifies a Campylobacter Clade Deficient in Selenium Metabolism.</title>
        <authorList>
            <person name="Miller W.G."/>
            <person name="Yee E."/>
            <person name="Lopes B.S."/>
            <person name="Chapman M.H."/>
            <person name="Huynh S."/>
            <person name="Bono J.L."/>
            <person name="Parker C.T."/>
            <person name="Strachan N.J.C."/>
            <person name="Forbes K.J."/>
        </authorList>
    </citation>
    <scope>NUCLEOTIDE SEQUENCE [LARGE SCALE GENOMIC DNA]</scope>
    <source>
        <strain evidence="9">NCTC 13004</strain>
    </source>
</reference>
<dbReference type="Proteomes" id="UP000202031">
    <property type="component" value="Chromosome"/>
</dbReference>
<accession>A0A1X9SNY7</accession>
<comment type="function">
    <text evidence="5">Attaches a formyl group to the free amino group of methionyl-tRNA(fMet). The formyl group appears to play a dual role in the initiator identity of N-formylmethionyl-tRNA by promoting its recognition by IF2 and preventing the misappropriation of this tRNA by the elongation apparatus.</text>
</comment>
<protein>
    <recommendedName>
        <fullName evidence="2 5">Methionyl-tRNA formyltransferase</fullName>
        <ecNumber evidence="2 5">2.1.2.9</ecNumber>
    </recommendedName>
</protein>
<organism evidence="8 9">
    <name type="scientific">Campylobacter lanienae NCTC 13004</name>
    <dbReference type="NCBI Taxonomy" id="1031753"/>
    <lineage>
        <taxon>Bacteria</taxon>
        <taxon>Pseudomonadati</taxon>
        <taxon>Campylobacterota</taxon>
        <taxon>Epsilonproteobacteria</taxon>
        <taxon>Campylobacterales</taxon>
        <taxon>Campylobacteraceae</taxon>
        <taxon>Campylobacter</taxon>
    </lineage>
</organism>
<dbReference type="NCBIfam" id="TIGR00460">
    <property type="entry name" value="fmt"/>
    <property type="match status" value="1"/>
</dbReference>
<dbReference type="RefSeq" id="WP_100590834.1">
    <property type="nucleotide sequence ID" value="NZ_CP015578.1"/>
</dbReference>
<feature type="binding site" evidence="5">
    <location>
        <begin position="110"/>
        <end position="113"/>
    </location>
    <ligand>
        <name>(6S)-5,6,7,8-tetrahydrofolate</name>
        <dbReference type="ChEBI" id="CHEBI:57453"/>
    </ligand>
</feature>
<name>A0A1X9SNY7_9BACT</name>
<dbReference type="Pfam" id="PF02911">
    <property type="entry name" value="Formyl_trans_C"/>
    <property type="match status" value="1"/>
</dbReference>
<sequence length="304" mass="33059">MKNIVFMGTPSYASRILDEIYKEGFNILAIYTQPDKPVGRSGELTPPDVKKTAINLGLVSIVYQPNSLKDDGVKEHIKSLNPDIIIVAAYGQILPVEILDIAPCVNLHASILPDYRGASPIQSAILDQNRLSGVTAMKMDEGLDSGDILAFSVIDIAKLNSQELFETLSDIAANLTIKILKEYEDIKPIKQFNALSSKCKKIKKDDGLINLQSDKASEIWAKFLAYFGWPGIFTQNGVKILDMEISNLNGEVGKIISVNSDGFVIGAVGNGILIKKIQIAGKKPVDGISYLNGKRIGIGDRVSL</sequence>
<dbReference type="GO" id="GO:0005829">
    <property type="term" value="C:cytosol"/>
    <property type="evidence" value="ECO:0007669"/>
    <property type="project" value="TreeGrafter"/>
</dbReference>
<comment type="catalytic activity">
    <reaction evidence="5">
        <text>L-methionyl-tRNA(fMet) + (6R)-10-formyltetrahydrofolate = N-formyl-L-methionyl-tRNA(fMet) + (6S)-5,6,7,8-tetrahydrofolate + H(+)</text>
        <dbReference type="Rhea" id="RHEA:24380"/>
        <dbReference type="Rhea" id="RHEA-COMP:9952"/>
        <dbReference type="Rhea" id="RHEA-COMP:9953"/>
        <dbReference type="ChEBI" id="CHEBI:15378"/>
        <dbReference type="ChEBI" id="CHEBI:57453"/>
        <dbReference type="ChEBI" id="CHEBI:78530"/>
        <dbReference type="ChEBI" id="CHEBI:78844"/>
        <dbReference type="ChEBI" id="CHEBI:195366"/>
        <dbReference type="EC" id="2.1.2.9"/>
    </reaction>
</comment>
<evidence type="ECO:0000313" key="8">
    <source>
        <dbReference type="EMBL" id="ARQ97952.1"/>
    </source>
</evidence>
<proteinExistence type="inferred from homology"/>
<dbReference type="PANTHER" id="PTHR11138:SF5">
    <property type="entry name" value="METHIONYL-TRNA FORMYLTRANSFERASE, MITOCHONDRIAL"/>
    <property type="match status" value="1"/>
</dbReference>
<evidence type="ECO:0000256" key="5">
    <source>
        <dbReference type="HAMAP-Rule" id="MF_00182"/>
    </source>
</evidence>
<dbReference type="SUPFAM" id="SSF53328">
    <property type="entry name" value="Formyltransferase"/>
    <property type="match status" value="1"/>
</dbReference>
<dbReference type="InterPro" id="IPR005794">
    <property type="entry name" value="Fmt"/>
</dbReference>
<dbReference type="GeneID" id="46921696"/>
<keyword evidence="3 5" id="KW-0808">Transferase</keyword>
<dbReference type="InterPro" id="IPR041711">
    <property type="entry name" value="Met-tRNA-FMT_N"/>
</dbReference>
<feature type="domain" description="Formyl transferase C-terminal" evidence="7">
    <location>
        <begin position="201"/>
        <end position="295"/>
    </location>
</feature>
<dbReference type="KEGG" id="clx:CLAN_1228"/>
<dbReference type="InterPro" id="IPR002376">
    <property type="entry name" value="Formyl_transf_N"/>
</dbReference>
<dbReference type="SUPFAM" id="SSF50486">
    <property type="entry name" value="FMT C-terminal domain-like"/>
    <property type="match status" value="1"/>
</dbReference>
<dbReference type="EC" id="2.1.2.9" evidence="2 5"/>
<dbReference type="InterPro" id="IPR005793">
    <property type="entry name" value="Formyl_trans_C"/>
</dbReference>
<dbReference type="CDD" id="cd08646">
    <property type="entry name" value="FMT_core_Met-tRNA-FMT_N"/>
    <property type="match status" value="1"/>
</dbReference>
<evidence type="ECO:0000256" key="4">
    <source>
        <dbReference type="ARBA" id="ARBA00022917"/>
    </source>
</evidence>
<dbReference type="InterPro" id="IPR036477">
    <property type="entry name" value="Formyl_transf_N_sf"/>
</dbReference>
<dbReference type="Pfam" id="PF00551">
    <property type="entry name" value="Formyl_trans_N"/>
    <property type="match status" value="1"/>
</dbReference>
<dbReference type="PANTHER" id="PTHR11138">
    <property type="entry name" value="METHIONYL-TRNA FORMYLTRANSFERASE"/>
    <property type="match status" value="1"/>
</dbReference>
<feature type="domain" description="Formyl transferase N-terminal" evidence="6">
    <location>
        <begin position="3"/>
        <end position="163"/>
    </location>
</feature>
<reference evidence="9" key="2">
    <citation type="journal article" date="2017" name="Genome Biol. Evol.">
        <title>Comparative genomic analysis identifies a Campylobacter clade deficient in selenium metabolism.</title>
        <authorList>
            <person name="Miller W.G."/>
            <person name="Yee E."/>
            <person name="Lopes B.S."/>
            <person name="Chapman M.H."/>
            <person name="Huynh S."/>
            <person name="Bono J.L."/>
            <person name="Parker C.T."/>
            <person name="Strachan N.J.C."/>
            <person name="Forbes K.J."/>
        </authorList>
    </citation>
    <scope>NUCLEOTIDE SEQUENCE [LARGE SCALE GENOMIC DNA]</scope>
    <source>
        <strain evidence="9">NCTC 13004</strain>
    </source>
</reference>
<gene>
    <name evidence="5 8" type="primary">fmt</name>
    <name evidence="8" type="ORF">CLAN_1228</name>
</gene>